<dbReference type="AlphaFoldDB" id="A0A0V0HIQ1"/>
<dbReference type="EMBL" id="GEDG01018952">
    <property type="protein sequence ID" value="JAP20350.1"/>
    <property type="molecule type" value="Transcribed_RNA"/>
</dbReference>
<sequence>MKIPSTRLVSKCRVWSRTTFHSLPETSGLIPRPVVELGKNGIWVWDPLSAEMTSAGNFDCAIESGISILVCLHISFACTGFRTNSEFPVGVFKFPKYAENLVYLCRNFSTCSKTLKGLNSLISSPNSVIQRFILWGFSQGTRW</sequence>
<name>A0A0V0HIQ1_SOLCH</name>
<protein>
    <submittedName>
        <fullName evidence="1">Putative ovule protein</fullName>
    </submittedName>
</protein>
<proteinExistence type="predicted"/>
<reference evidence="1" key="1">
    <citation type="submission" date="2015-12" db="EMBL/GenBank/DDBJ databases">
        <title>Gene expression during late stages of embryo sac development: a critical building block for successful pollen-pistil interactions.</title>
        <authorList>
            <person name="Liu Y."/>
            <person name="Joly V."/>
            <person name="Sabar M."/>
            <person name="Matton D.P."/>
        </authorList>
    </citation>
    <scope>NUCLEOTIDE SEQUENCE</scope>
</reference>
<organism evidence="1">
    <name type="scientific">Solanum chacoense</name>
    <name type="common">Chaco potato</name>
    <dbReference type="NCBI Taxonomy" id="4108"/>
    <lineage>
        <taxon>Eukaryota</taxon>
        <taxon>Viridiplantae</taxon>
        <taxon>Streptophyta</taxon>
        <taxon>Embryophyta</taxon>
        <taxon>Tracheophyta</taxon>
        <taxon>Spermatophyta</taxon>
        <taxon>Magnoliopsida</taxon>
        <taxon>eudicotyledons</taxon>
        <taxon>Gunneridae</taxon>
        <taxon>Pentapetalae</taxon>
        <taxon>asterids</taxon>
        <taxon>lamiids</taxon>
        <taxon>Solanales</taxon>
        <taxon>Solanaceae</taxon>
        <taxon>Solanoideae</taxon>
        <taxon>Solaneae</taxon>
        <taxon>Solanum</taxon>
    </lineage>
</organism>
<accession>A0A0V0HIQ1</accession>
<evidence type="ECO:0000313" key="1">
    <source>
        <dbReference type="EMBL" id="JAP20350.1"/>
    </source>
</evidence>